<gene>
    <name evidence="9" type="ORF">LAESUDRAFT_763044</name>
</gene>
<evidence type="ECO:0000313" key="10">
    <source>
        <dbReference type="Proteomes" id="UP000076871"/>
    </source>
</evidence>
<proteinExistence type="predicted"/>
<dbReference type="CDD" id="cd12148">
    <property type="entry name" value="fungal_TF_MHR"/>
    <property type="match status" value="1"/>
</dbReference>
<dbReference type="GO" id="GO:0000785">
    <property type="term" value="C:chromatin"/>
    <property type="evidence" value="ECO:0007669"/>
    <property type="project" value="TreeGrafter"/>
</dbReference>
<sequence length="395" mass="44974">MLGNSYGASLSSTSSVSNSPSSADLQSYLNLFFSAYLPNMPIIHPATFTFEGKSPLLLAAMQACSALYVKTRAADQFINSVLTKARDELIVEFGKESVDWERQIELILAMDLLQTLGLFHKTSKQRTLSAVYHGVLTMMIRLSDFGEQISKWTAPENIEPSSLDQLWRDWAIRETAKRALTLSYLHDGCHCLYYDLRPTYVTSEFDIDLPCENTLWAATTAEEWLSVLQKPSPMRAIRSCTRTAPFAHFVVIHAILRQFFEEDIESRLSETATDGDALLEHASRISEGRLWPLQATLHNWLQSWLGSPDSPPYSNGVPRFLEQALTYYWIAQIAIMAYRERLPPFCGRTYLMSGEAKFCLIKKWEMHIREFLHSGAKEPTLFLEEFVKVRRFAGA</sequence>
<keyword evidence="10" id="KW-1185">Reference proteome</keyword>
<evidence type="ECO:0000256" key="1">
    <source>
        <dbReference type="ARBA" id="ARBA00004123"/>
    </source>
</evidence>
<dbReference type="InterPro" id="IPR007219">
    <property type="entry name" value="XnlR_reg_dom"/>
</dbReference>
<dbReference type="PANTHER" id="PTHR40626:SF11">
    <property type="entry name" value="ZINC FINGER PROTEIN YPR022C"/>
    <property type="match status" value="1"/>
</dbReference>
<dbReference type="PANTHER" id="PTHR40626">
    <property type="entry name" value="MIP31509P"/>
    <property type="match status" value="1"/>
</dbReference>
<dbReference type="GeneID" id="63830217"/>
<dbReference type="STRING" id="1314785.A0A165C2Z4"/>
<evidence type="ECO:0000259" key="8">
    <source>
        <dbReference type="Pfam" id="PF04082"/>
    </source>
</evidence>
<keyword evidence="5" id="KW-0862">Zinc</keyword>
<evidence type="ECO:0000256" key="7">
    <source>
        <dbReference type="SAM" id="MobiDB-lite"/>
    </source>
</evidence>
<organism evidence="9 10">
    <name type="scientific">Laetiporus sulphureus 93-53</name>
    <dbReference type="NCBI Taxonomy" id="1314785"/>
    <lineage>
        <taxon>Eukaryota</taxon>
        <taxon>Fungi</taxon>
        <taxon>Dikarya</taxon>
        <taxon>Basidiomycota</taxon>
        <taxon>Agaricomycotina</taxon>
        <taxon>Agaricomycetes</taxon>
        <taxon>Polyporales</taxon>
        <taxon>Laetiporus</taxon>
    </lineage>
</organism>
<dbReference type="EMBL" id="KV427655">
    <property type="protein sequence ID" value="KZT02108.1"/>
    <property type="molecule type" value="Genomic_DNA"/>
</dbReference>
<evidence type="ECO:0000256" key="5">
    <source>
        <dbReference type="ARBA" id="ARBA00022833"/>
    </source>
</evidence>
<dbReference type="InParanoid" id="A0A165C2Z4"/>
<dbReference type="AlphaFoldDB" id="A0A165C2Z4"/>
<dbReference type="Pfam" id="PF04082">
    <property type="entry name" value="Fungal_trans"/>
    <property type="match status" value="1"/>
</dbReference>
<dbReference type="Proteomes" id="UP000076871">
    <property type="component" value="Unassembled WGS sequence"/>
</dbReference>
<comment type="subcellular location">
    <subcellularLocation>
        <location evidence="1">Nucleus</location>
    </subcellularLocation>
</comment>
<dbReference type="GO" id="GO:0008270">
    <property type="term" value="F:zinc ion binding"/>
    <property type="evidence" value="ECO:0007669"/>
    <property type="project" value="UniProtKB-KW"/>
</dbReference>
<dbReference type="GO" id="GO:0000981">
    <property type="term" value="F:DNA-binding transcription factor activity, RNA polymerase II-specific"/>
    <property type="evidence" value="ECO:0007669"/>
    <property type="project" value="InterPro"/>
</dbReference>
<dbReference type="RefSeq" id="XP_040759848.1">
    <property type="nucleotide sequence ID" value="XM_040913189.1"/>
</dbReference>
<keyword evidence="4" id="KW-0863">Zinc-finger</keyword>
<feature type="region of interest" description="Disordered" evidence="7">
    <location>
        <begin position="1"/>
        <end position="20"/>
    </location>
</feature>
<dbReference type="InterPro" id="IPR051059">
    <property type="entry name" value="VerF-like"/>
</dbReference>
<evidence type="ECO:0000256" key="4">
    <source>
        <dbReference type="ARBA" id="ARBA00022771"/>
    </source>
</evidence>
<reference evidence="9 10" key="1">
    <citation type="journal article" date="2016" name="Mol. Biol. Evol.">
        <title>Comparative Genomics of Early-Diverging Mushroom-Forming Fungi Provides Insights into the Origins of Lignocellulose Decay Capabilities.</title>
        <authorList>
            <person name="Nagy L.G."/>
            <person name="Riley R."/>
            <person name="Tritt A."/>
            <person name="Adam C."/>
            <person name="Daum C."/>
            <person name="Floudas D."/>
            <person name="Sun H."/>
            <person name="Yadav J.S."/>
            <person name="Pangilinan J."/>
            <person name="Larsson K.H."/>
            <person name="Matsuura K."/>
            <person name="Barry K."/>
            <person name="Labutti K."/>
            <person name="Kuo R."/>
            <person name="Ohm R.A."/>
            <person name="Bhattacharya S.S."/>
            <person name="Shirouzu T."/>
            <person name="Yoshinaga Y."/>
            <person name="Martin F.M."/>
            <person name="Grigoriev I.V."/>
            <person name="Hibbett D.S."/>
        </authorList>
    </citation>
    <scope>NUCLEOTIDE SEQUENCE [LARGE SCALE GENOMIC DNA]</scope>
    <source>
        <strain evidence="9 10">93-53</strain>
    </source>
</reference>
<name>A0A165C2Z4_9APHY</name>
<dbReference type="OrthoDB" id="1405595at2759"/>
<accession>A0A165C2Z4</accession>
<keyword evidence="3" id="KW-0677">Repeat</keyword>
<evidence type="ECO:0000256" key="6">
    <source>
        <dbReference type="ARBA" id="ARBA00023242"/>
    </source>
</evidence>
<keyword evidence="2" id="KW-0479">Metal-binding</keyword>
<dbReference type="GO" id="GO:0005634">
    <property type="term" value="C:nucleus"/>
    <property type="evidence" value="ECO:0007669"/>
    <property type="project" value="UniProtKB-SubCell"/>
</dbReference>
<keyword evidence="6" id="KW-0539">Nucleus</keyword>
<protein>
    <recommendedName>
        <fullName evidence="8">Xylanolytic transcriptional activator regulatory domain-containing protein</fullName>
    </recommendedName>
</protein>
<evidence type="ECO:0000256" key="3">
    <source>
        <dbReference type="ARBA" id="ARBA00022737"/>
    </source>
</evidence>
<evidence type="ECO:0000313" key="9">
    <source>
        <dbReference type="EMBL" id="KZT02108.1"/>
    </source>
</evidence>
<dbReference type="GO" id="GO:0000978">
    <property type="term" value="F:RNA polymerase II cis-regulatory region sequence-specific DNA binding"/>
    <property type="evidence" value="ECO:0007669"/>
    <property type="project" value="InterPro"/>
</dbReference>
<dbReference type="GO" id="GO:0006351">
    <property type="term" value="P:DNA-templated transcription"/>
    <property type="evidence" value="ECO:0007669"/>
    <property type="project" value="InterPro"/>
</dbReference>
<feature type="domain" description="Xylanolytic transcriptional activator regulatory" evidence="8">
    <location>
        <begin position="29"/>
        <end position="237"/>
    </location>
</feature>
<evidence type="ECO:0000256" key="2">
    <source>
        <dbReference type="ARBA" id="ARBA00022723"/>
    </source>
</evidence>